<dbReference type="GO" id="GO:0004792">
    <property type="term" value="F:thiosulfate-cyanide sulfurtransferase activity"/>
    <property type="evidence" value="ECO:0007669"/>
    <property type="project" value="TreeGrafter"/>
</dbReference>
<reference evidence="3 4" key="1">
    <citation type="journal article" date="2018" name="Mar. Genomics">
        <title>Complete genome sequence of Marinifilaceae bacterium strain SPP2, isolated from the Antarctic marine sediment.</title>
        <authorList>
            <person name="Watanabe M."/>
            <person name="Kojima H."/>
            <person name="Fukui M."/>
        </authorList>
    </citation>
    <scope>NUCLEOTIDE SEQUENCE [LARGE SCALE GENOMIC DNA]</scope>
    <source>
        <strain evidence="3 4">SPP2</strain>
    </source>
</reference>
<dbReference type="PROSITE" id="PS50206">
    <property type="entry name" value="RHODANESE_3"/>
    <property type="match status" value="1"/>
</dbReference>
<evidence type="ECO:0000259" key="2">
    <source>
        <dbReference type="PROSITE" id="PS50206"/>
    </source>
</evidence>
<reference evidence="4" key="2">
    <citation type="journal article" date="2020" name="Antonie Van Leeuwenhoek">
        <title>Labilibaculum antarcticum sp. nov., a novel facultative anaerobic, psychrotorelant bacterium isolated from marine sediment of Antarctica.</title>
        <authorList>
            <person name="Watanabe M."/>
            <person name="Kojima H."/>
            <person name="Fukui M."/>
        </authorList>
    </citation>
    <scope>NUCLEOTIDE SEQUENCE [LARGE SCALE GENOMIC DNA]</scope>
    <source>
        <strain evidence="4">SPP2</strain>
    </source>
</reference>
<feature type="compositionally biased region" description="Basic residues" evidence="1">
    <location>
        <begin position="193"/>
        <end position="206"/>
    </location>
</feature>
<dbReference type="InterPro" id="IPR036873">
    <property type="entry name" value="Rhodanese-like_dom_sf"/>
</dbReference>
<dbReference type="PANTHER" id="PTHR44086">
    <property type="entry name" value="THIOSULFATE SULFURTRANSFERASE RDL2, MITOCHONDRIAL-RELATED"/>
    <property type="match status" value="1"/>
</dbReference>
<evidence type="ECO:0000256" key="1">
    <source>
        <dbReference type="SAM" id="MobiDB-lite"/>
    </source>
</evidence>
<proteinExistence type="predicted"/>
<dbReference type="RefSeq" id="WP_145957654.1">
    <property type="nucleotide sequence ID" value="NZ_AP018042.1"/>
</dbReference>
<dbReference type="SMART" id="SM00450">
    <property type="entry name" value="RHOD"/>
    <property type="match status" value="1"/>
</dbReference>
<protein>
    <submittedName>
        <fullName evidence="3">Rhodanese-like domain-containing protein</fullName>
    </submittedName>
</protein>
<dbReference type="InterPro" id="IPR001763">
    <property type="entry name" value="Rhodanese-like_dom"/>
</dbReference>
<dbReference type="PANTHER" id="PTHR44086:SF10">
    <property type="entry name" value="THIOSULFATE SULFURTRANSFERASE_RHODANESE-LIKE DOMAIN-CONTAINING PROTEIN 3"/>
    <property type="match status" value="1"/>
</dbReference>
<feature type="region of interest" description="Disordered" evidence="1">
    <location>
        <begin position="176"/>
        <end position="206"/>
    </location>
</feature>
<dbReference type="Proteomes" id="UP000218267">
    <property type="component" value="Chromosome"/>
</dbReference>
<feature type="domain" description="Rhodanese" evidence="2">
    <location>
        <begin position="59"/>
        <end position="150"/>
    </location>
</feature>
<evidence type="ECO:0000313" key="4">
    <source>
        <dbReference type="Proteomes" id="UP000218267"/>
    </source>
</evidence>
<dbReference type="OrthoDB" id="1178009at2"/>
<keyword evidence="4" id="KW-1185">Reference proteome</keyword>
<gene>
    <name evidence="3" type="ORF">ALGA_3224</name>
</gene>
<dbReference type="Pfam" id="PF00581">
    <property type="entry name" value="Rhodanese"/>
    <property type="match status" value="1"/>
</dbReference>
<dbReference type="KEGG" id="mbas:ALGA_3224"/>
<name>A0A1Y1CML3_9BACT</name>
<dbReference type="SUPFAM" id="SSF52821">
    <property type="entry name" value="Rhodanese/Cell cycle control phosphatase"/>
    <property type="match status" value="1"/>
</dbReference>
<organism evidence="3 4">
    <name type="scientific">Labilibaculum antarcticum</name>
    <dbReference type="NCBI Taxonomy" id="1717717"/>
    <lineage>
        <taxon>Bacteria</taxon>
        <taxon>Pseudomonadati</taxon>
        <taxon>Bacteroidota</taxon>
        <taxon>Bacteroidia</taxon>
        <taxon>Marinilabiliales</taxon>
        <taxon>Marinifilaceae</taxon>
        <taxon>Labilibaculum</taxon>
    </lineage>
</organism>
<dbReference type="Gene3D" id="3.40.250.10">
    <property type="entry name" value="Rhodanese-like domain"/>
    <property type="match status" value="1"/>
</dbReference>
<accession>A0A1Y1CML3</accession>
<dbReference type="AlphaFoldDB" id="A0A1Y1CML3"/>
<evidence type="ECO:0000313" key="3">
    <source>
        <dbReference type="EMBL" id="BAX81524.1"/>
    </source>
</evidence>
<dbReference type="EMBL" id="AP018042">
    <property type="protein sequence ID" value="BAX81524.1"/>
    <property type="molecule type" value="Genomic_DNA"/>
</dbReference>
<dbReference type="CDD" id="cd00158">
    <property type="entry name" value="RHOD"/>
    <property type="match status" value="1"/>
</dbReference>
<sequence>MKMRLIIASVLIPLGIIIAAVPENKTKQFRLTAGELLNEVREGTQFISTDQIADMLVQKDPSLQLIDVRTQDEYEKYSLPGSVNVPLSDLLSEEWKDFLDQGVKMNVFYSNGNLKANEAWMLTRQLGFKNNYVLQGGLNYWAETIMNPTAPKSVLADDEIAKYDFRKGASMALGGGSSVVSSSNETKSVKPPIVRKKKKKRVAGGC</sequence>